<dbReference type="GO" id="GO:0003677">
    <property type="term" value="F:DNA binding"/>
    <property type="evidence" value="ECO:0007669"/>
    <property type="project" value="UniProtKB-KW"/>
</dbReference>
<feature type="transmembrane region" description="Helical" evidence="2">
    <location>
        <begin position="169"/>
        <end position="188"/>
    </location>
</feature>
<dbReference type="OrthoDB" id="1894615at2"/>
<dbReference type="PRINTS" id="PR00040">
    <property type="entry name" value="HTHMERR"/>
</dbReference>
<reference evidence="4 5" key="1">
    <citation type="submission" date="2018-11" db="EMBL/GenBank/DDBJ databases">
        <authorList>
            <person name="Wuyts S."/>
        </authorList>
    </citation>
    <scope>NUCLEOTIDE SEQUENCE [LARGE SCALE GENOMIC DNA]</scope>
    <source>
        <strain evidence="4">Lactobacillus mudanjiangensis AMBF249</strain>
    </source>
</reference>
<sequence length="240" mass="27166">MAVIPKYTTGELAKQAQVSVRTIQYYAQRGLLIPIELGANDHRYYDQAALDQLKLIILLKQLGLSLTMIKQVLTSEEAPAVLDLLLVQQAAKLADQLTTTKAQLAQIEALRPTLPTLTTLSFDALHGVTQLMKQSQSLHVVHRNLLLWGGLLDLVEIGTLIWGLWRGQWWPFVIGMGLVVIGAGVLSWRYFQQVAYRCPHCQQQFSPTFRQAFFARHTAKTRYLMCPHCQVKHFCVEVSR</sequence>
<dbReference type="AlphaFoldDB" id="A0A660E026"/>
<dbReference type="Pfam" id="PF13411">
    <property type="entry name" value="MerR_1"/>
    <property type="match status" value="1"/>
</dbReference>
<feature type="domain" description="HTH merR-type" evidence="3">
    <location>
        <begin position="6"/>
        <end position="75"/>
    </location>
</feature>
<name>A0A660E026_9LACO</name>
<keyword evidence="2" id="KW-1133">Transmembrane helix</keyword>
<keyword evidence="5" id="KW-1185">Reference proteome</keyword>
<evidence type="ECO:0000259" key="3">
    <source>
        <dbReference type="PROSITE" id="PS50937"/>
    </source>
</evidence>
<protein>
    <recommendedName>
        <fullName evidence="3">HTH merR-type domain-containing protein</fullName>
    </recommendedName>
</protein>
<dbReference type="InterPro" id="IPR009061">
    <property type="entry name" value="DNA-bd_dom_put_sf"/>
</dbReference>
<dbReference type="InterPro" id="IPR047057">
    <property type="entry name" value="MerR_fam"/>
</dbReference>
<keyword evidence="1" id="KW-0238">DNA-binding</keyword>
<dbReference type="InterPro" id="IPR000551">
    <property type="entry name" value="MerR-type_HTH_dom"/>
</dbReference>
<evidence type="ECO:0000256" key="1">
    <source>
        <dbReference type="ARBA" id="ARBA00023125"/>
    </source>
</evidence>
<dbReference type="Proteomes" id="UP000289996">
    <property type="component" value="Unassembled WGS sequence"/>
</dbReference>
<feature type="transmembrane region" description="Helical" evidence="2">
    <location>
        <begin position="145"/>
        <end position="163"/>
    </location>
</feature>
<dbReference type="RefSeq" id="WP_130845089.1">
    <property type="nucleotide sequence ID" value="NZ_BJDY01000004.1"/>
</dbReference>
<dbReference type="SMART" id="SM00422">
    <property type="entry name" value="HTH_MERR"/>
    <property type="match status" value="1"/>
</dbReference>
<dbReference type="EMBL" id="UYIG01000141">
    <property type="protein sequence ID" value="VDG29468.1"/>
    <property type="molecule type" value="Genomic_DNA"/>
</dbReference>
<dbReference type="GO" id="GO:0003700">
    <property type="term" value="F:DNA-binding transcription factor activity"/>
    <property type="evidence" value="ECO:0007669"/>
    <property type="project" value="InterPro"/>
</dbReference>
<dbReference type="PANTHER" id="PTHR30204:SF93">
    <property type="entry name" value="HTH MERR-TYPE DOMAIN-CONTAINING PROTEIN"/>
    <property type="match status" value="1"/>
</dbReference>
<evidence type="ECO:0000313" key="4">
    <source>
        <dbReference type="EMBL" id="VDG29468.1"/>
    </source>
</evidence>
<evidence type="ECO:0000313" key="5">
    <source>
        <dbReference type="Proteomes" id="UP000289996"/>
    </source>
</evidence>
<dbReference type="Gene3D" id="1.10.1660.10">
    <property type="match status" value="1"/>
</dbReference>
<gene>
    <name evidence="4" type="ORF">MUDAN_MDHGFNIF_01023</name>
</gene>
<dbReference type="PANTHER" id="PTHR30204">
    <property type="entry name" value="REDOX-CYCLING DRUG-SENSING TRANSCRIPTIONAL ACTIVATOR SOXR"/>
    <property type="match status" value="1"/>
</dbReference>
<evidence type="ECO:0000256" key="2">
    <source>
        <dbReference type="SAM" id="Phobius"/>
    </source>
</evidence>
<organism evidence="4 5">
    <name type="scientific">Lactiplantibacillus mudanjiangensis</name>
    <dbReference type="NCBI Taxonomy" id="1296538"/>
    <lineage>
        <taxon>Bacteria</taxon>
        <taxon>Bacillati</taxon>
        <taxon>Bacillota</taxon>
        <taxon>Bacilli</taxon>
        <taxon>Lactobacillales</taxon>
        <taxon>Lactobacillaceae</taxon>
        <taxon>Lactiplantibacillus</taxon>
    </lineage>
</organism>
<proteinExistence type="predicted"/>
<keyword evidence="2" id="KW-0812">Transmembrane</keyword>
<dbReference type="PROSITE" id="PS50937">
    <property type="entry name" value="HTH_MERR_2"/>
    <property type="match status" value="1"/>
</dbReference>
<dbReference type="SUPFAM" id="SSF46955">
    <property type="entry name" value="Putative DNA-binding domain"/>
    <property type="match status" value="1"/>
</dbReference>
<accession>A0A660E026</accession>
<keyword evidence="2" id="KW-0472">Membrane</keyword>